<dbReference type="InterPro" id="IPR002347">
    <property type="entry name" value="SDR_fam"/>
</dbReference>
<keyword evidence="2" id="KW-0560">Oxidoreductase</keyword>
<dbReference type="AlphaFoldDB" id="A0A1R1LES9"/>
<dbReference type="Pfam" id="PF00106">
    <property type="entry name" value="adh_short"/>
    <property type="match status" value="1"/>
</dbReference>
<dbReference type="OrthoDB" id="9804774at2"/>
<sequence>MAAFDIAPPADQPLTALVTGASGGIGRATCQLLAERGHRVAVHWAHHGDGARETLASLPGDGHALVRGDLTESGAAERVVGEATDALGPLGVLVNNAAVATGPENRHHPADTEFAQWSAAFSTMIDVNLRAAADVSYWFARRAIDHGHAASIVNVGSRGAFRGETDHPAYAATKAALHALGQSLALALAPHRIVVTTVAPGFTATERTAERLTGPGGSVITGQSPFGRVAEPDEVAHAIAFLADPASVWASGAVLDLNGASHLRG</sequence>
<accession>A0A1R1LES9</accession>
<dbReference type="STRING" id="554083.BKD30_05345"/>
<dbReference type="Gene3D" id="3.40.50.720">
    <property type="entry name" value="NAD(P)-binding Rossmann-like Domain"/>
    <property type="match status" value="1"/>
</dbReference>
<dbReference type="RefSeq" id="WP_076702954.1">
    <property type="nucleotide sequence ID" value="NZ_MRDE01000024.1"/>
</dbReference>
<dbReference type="PRINTS" id="PR00081">
    <property type="entry name" value="GDHRDH"/>
</dbReference>
<evidence type="ECO:0000256" key="1">
    <source>
        <dbReference type="ARBA" id="ARBA00006484"/>
    </source>
</evidence>
<comment type="caution">
    <text evidence="4">The sequence shown here is derived from an EMBL/GenBank/DDBJ whole genome shotgun (WGS) entry which is preliminary data.</text>
</comment>
<dbReference type="PANTHER" id="PTHR43639:SF1">
    <property type="entry name" value="SHORT-CHAIN DEHYDROGENASE_REDUCTASE FAMILY PROTEIN"/>
    <property type="match status" value="1"/>
</dbReference>
<dbReference type="GO" id="GO:0016491">
    <property type="term" value="F:oxidoreductase activity"/>
    <property type="evidence" value="ECO:0007669"/>
    <property type="project" value="UniProtKB-KW"/>
</dbReference>
<keyword evidence="5" id="KW-1185">Reference proteome</keyword>
<dbReference type="PANTHER" id="PTHR43639">
    <property type="entry name" value="OXIDOREDUCTASE, SHORT-CHAIN DEHYDROGENASE/REDUCTASE FAMILY (AFU_ORTHOLOGUE AFUA_5G02870)"/>
    <property type="match status" value="1"/>
</dbReference>
<name>A0A1R1LES9_9MICC</name>
<gene>
    <name evidence="4" type="ORF">BKD30_05345</name>
</gene>
<dbReference type="SUPFAM" id="SSF51735">
    <property type="entry name" value="NAD(P)-binding Rossmann-fold domains"/>
    <property type="match status" value="1"/>
</dbReference>
<dbReference type="InterPro" id="IPR036291">
    <property type="entry name" value="NAD(P)-bd_dom_sf"/>
</dbReference>
<proteinExistence type="inferred from homology"/>
<dbReference type="PRINTS" id="PR00080">
    <property type="entry name" value="SDRFAMILY"/>
</dbReference>
<dbReference type="Proteomes" id="UP000187085">
    <property type="component" value="Unassembled WGS sequence"/>
</dbReference>
<organism evidence="4 5">
    <name type="scientific">Tersicoccus phoenicis</name>
    <dbReference type="NCBI Taxonomy" id="554083"/>
    <lineage>
        <taxon>Bacteria</taxon>
        <taxon>Bacillati</taxon>
        <taxon>Actinomycetota</taxon>
        <taxon>Actinomycetes</taxon>
        <taxon>Micrococcales</taxon>
        <taxon>Micrococcaceae</taxon>
        <taxon>Tersicoccus</taxon>
    </lineage>
</organism>
<dbReference type="EMBL" id="MRDE01000024">
    <property type="protein sequence ID" value="OMH25999.1"/>
    <property type="molecule type" value="Genomic_DNA"/>
</dbReference>
<dbReference type="PROSITE" id="PS00061">
    <property type="entry name" value="ADH_SHORT"/>
    <property type="match status" value="1"/>
</dbReference>
<reference evidence="4 5" key="1">
    <citation type="submission" date="2016-12" db="EMBL/GenBank/DDBJ databases">
        <title>Draft genome of Tersicoccus phoenicis 1P05MA.</title>
        <authorList>
            <person name="Nakajima Y."/>
            <person name="Yoshizawa S."/>
            <person name="Nakamura K."/>
            <person name="Ogura Y."/>
            <person name="Hayashi T."/>
            <person name="Kogure K."/>
        </authorList>
    </citation>
    <scope>NUCLEOTIDE SEQUENCE [LARGE SCALE GENOMIC DNA]</scope>
    <source>
        <strain evidence="4 5">1p05MA</strain>
    </source>
</reference>
<dbReference type="CDD" id="cd05233">
    <property type="entry name" value="SDR_c"/>
    <property type="match status" value="1"/>
</dbReference>
<evidence type="ECO:0000313" key="4">
    <source>
        <dbReference type="EMBL" id="OMH25999.1"/>
    </source>
</evidence>
<protein>
    <submittedName>
        <fullName evidence="4">3-oxoacyl-ACP reductase</fullName>
    </submittedName>
</protein>
<dbReference type="InterPro" id="IPR020904">
    <property type="entry name" value="Sc_DH/Rdtase_CS"/>
</dbReference>
<evidence type="ECO:0000256" key="2">
    <source>
        <dbReference type="ARBA" id="ARBA00023002"/>
    </source>
</evidence>
<evidence type="ECO:0000313" key="5">
    <source>
        <dbReference type="Proteomes" id="UP000187085"/>
    </source>
</evidence>
<comment type="similarity">
    <text evidence="1 3">Belongs to the short-chain dehydrogenases/reductases (SDR) family.</text>
</comment>
<evidence type="ECO:0000256" key="3">
    <source>
        <dbReference type="RuleBase" id="RU000363"/>
    </source>
</evidence>